<dbReference type="EMBL" id="BMXB01000002">
    <property type="protein sequence ID" value="GHA30367.1"/>
    <property type="molecule type" value="Genomic_DNA"/>
</dbReference>
<organism evidence="4 5">
    <name type="scientific">Salinimicrobium marinum</name>
    <dbReference type="NCBI Taxonomy" id="680283"/>
    <lineage>
        <taxon>Bacteria</taxon>
        <taxon>Pseudomonadati</taxon>
        <taxon>Bacteroidota</taxon>
        <taxon>Flavobacteriia</taxon>
        <taxon>Flavobacteriales</taxon>
        <taxon>Flavobacteriaceae</taxon>
        <taxon>Salinimicrobium</taxon>
    </lineage>
</organism>
<evidence type="ECO:0000256" key="1">
    <source>
        <dbReference type="ARBA" id="ARBA00007274"/>
    </source>
</evidence>
<comment type="caution">
    <text evidence="4">The sequence shown here is derived from an EMBL/GenBank/DDBJ whole genome shotgun (WGS) entry which is preliminary data.</text>
</comment>
<dbReference type="CDD" id="cd03360">
    <property type="entry name" value="LbH_AT_putative"/>
    <property type="match status" value="1"/>
</dbReference>
<dbReference type="InterPro" id="IPR050179">
    <property type="entry name" value="Trans_hexapeptide_repeat"/>
</dbReference>
<dbReference type="Pfam" id="PF00132">
    <property type="entry name" value="Hexapep"/>
    <property type="match status" value="1"/>
</dbReference>
<feature type="binding site" evidence="2">
    <location>
        <position position="71"/>
    </location>
    <ligand>
        <name>substrate</name>
    </ligand>
</feature>
<keyword evidence="5" id="KW-1185">Reference proteome</keyword>
<dbReference type="Pfam" id="PF17836">
    <property type="entry name" value="PglD_N"/>
    <property type="match status" value="1"/>
</dbReference>
<gene>
    <name evidence="4" type="ORF">GCM10007103_09660</name>
</gene>
<proteinExistence type="inferred from homology"/>
<dbReference type="Gene3D" id="2.160.10.10">
    <property type="entry name" value="Hexapeptide repeat proteins"/>
    <property type="match status" value="1"/>
</dbReference>
<dbReference type="SUPFAM" id="SSF51161">
    <property type="entry name" value="Trimeric LpxA-like enzymes"/>
    <property type="match status" value="1"/>
</dbReference>
<evidence type="ECO:0000313" key="5">
    <source>
        <dbReference type="Proteomes" id="UP000610456"/>
    </source>
</evidence>
<dbReference type="InterPro" id="IPR001451">
    <property type="entry name" value="Hexapep"/>
</dbReference>
<reference evidence="4" key="1">
    <citation type="journal article" date="2014" name="Int. J. Syst. Evol. Microbiol.">
        <title>Complete genome sequence of Corynebacterium casei LMG S-19264T (=DSM 44701T), isolated from a smear-ripened cheese.</title>
        <authorList>
            <consortium name="US DOE Joint Genome Institute (JGI-PGF)"/>
            <person name="Walter F."/>
            <person name="Albersmeier A."/>
            <person name="Kalinowski J."/>
            <person name="Ruckert C."/>
        </authorList>
    </citation>
    <scope>NUCLEOTIDE SEQUENCE</scope>
    <source>
        <strain evidence="4">KCTC 12719</strain>
    </source>
</reference>
<dbReference type="Proteomes" id="UP000610456">
    <property type="component" value="Unassembled WGS sequence"/>
</dbReference>
<accession>A0A918S9G8</accession>
<protein>
    <recommendedName>
        <fullName evidence="3">PglD N-terminal domain-containing protein</fullName>
    </recommendedName>
</protein>
<dbReference type="InterPro" id="IPR020019">
    <property type="entry name" value="AcTrfase_PglD-like"/>
</dbReference>
<feature type="domain" description="PglD N-terminal" evidence="3">
    <location>
        <begin position="4"/>
        <end position="82"/>
    </location>
</feature>
<sequence length="219" mass="24096">MKKKLIIYGVGKYAEYAAYVFENDSEFDVEAFCMEKAYLDTSLLMGKPILEFEEVENTYSSDLYSIFIAVGNNQTRKKIFDAVSAKGFGFASYISSKARTWDNLIVGKNTFIDEGCVLQPFTKIGDNAILFTSDIGHHTIIGNTSLLSGCKTGGNVNIGENCYIGLNASIQQNITLGKNNIIGMGCVIETDTLEGSVFTNKGTKRRSTTYDQVAGRFLK</sequence>
<comment type="similarity">
    <text evidence="1">Belongs to the transferase hexapeptide repeat family.</text>
</comment>
<dbReference type="PANTHER" id="PTHR43300">
    <property type="entry name" value="ACETYLTRANSFERASE"/>
    <property type="match status" value="1"/>
</dbReference>
<dbReference type="Gene3D" id="3.40.50.20">
    <property type="match status" value="1"/>
</dbReference>
<evidence type="ECO:0000313" key="4">
    <source>
        <dbReference type="EMBL" id="GHA30367.1"/>
    </source>
</evidence>
<evidence type="ECO:0000259" key="3">
    <source>
        <dbReference type="Pfam" id="PF17836"/>
    </source>
</evidence>
<name>A0A918S9G8_9FLAO</name>
<dbReference type="InterPro" id="IPR011004">
    <property type="entry name" value="Trimer_LpxA-like_sf"/>
</dbReference>
<dbReference type="InterPro" id="IPR041561">
    <property type="entry name" value="PglD_N"/>
</dbReference>
<dbReference type="AlphaFoldDB" id="A0A918S9G8"/>
<dbReference type="RefSeq" id="WP_189603572.1">
    <property type="nucleotide sequence ID" value="NZ_BMXB01000002.1"/>
</dbReference>
<evidence type="ECO:0000256" key="2">
    <source>
        <dbReference type="PIRSR" id="PIRSR620019-2"/>
    </source>
</evidence>
<reference evidence="4" key="2">
    <citation type="submission" date="2020-09" db="EMBL/GenBank/DDBJ databases">
        <authorList>
            <person name="Sun Q."/>
            <person name="Kim S."/>
        </authorList>
    </citation>
    <scope>NUCLEOTIDE SEQUENCE</scope>
    <source>
        <strain evidence="4">KCTC 12719</strain>
    </source>
</reference>